<feature type="region of interest" description="Disordered" evidence="1">
    <location>
        <begin position="29"/>
        <end position="56"/>
    </location>
</feature>
<evidence type="ECO:0000313" key="2">
    <source>
        <dbReference type="EMBL" id="MBW0558067.1"/>
    </source>
</evidence>
<feature type="compositionally biased region" description="Basic and acidic residues" evidence="1">
    <location>
        <begin position="39"/>
        <end position="52"/>
    </location>
</feature>
<gene>
    <name evidence="2" type="ORF">O181_097782</name>
</gene>
<proteinExistence type="predicted"/>
<evidence type="ECO:0000313" key="3">
    <source>
        <dbReference type="Proteomes" id="UP000765509"/>
    </source>
</evidence>
<accession>A0A9Q3PEU9</accession>
<name>A0A9Q3PEU9_9BASI</name>
<dbReference type="Proteomes" id="UP000765509">
    <property type="component" value="Unassembled WGS sequence"/>
</dbReference>
<sequence>MGYYYDQQREEESAERSKLDYVIGSIKETNGINEPMEGTDSKWTEDQSNKEEEATEGYQEFNLALSDYNEEEYMEIDYYSLFIKQIPEKEVNWEELIFGRNLEDKGKGVTRASSPALKENSYEKNDMNYPLDNNKQINDNNISDEEILRKITEFLKETTNKEQDKTPQIPQATDFPICSKKKKLNQGKFKHKKQNNTPKLIKNIKMNIHFSFEMNHKNTERCL</sequence>
<dbReference type="EMBL" id="AVOT02066191">
    <property type="protein sequence ID" value="MBW0558067.1"/>
    <property type="molecule type" value="Genomic_DNA"/>
</dbReference>
<reference evidence="2" key="1">
    <citation type="submission" date="2021-03" db="EMBL/GenBank/DDBJ databases">
        <title>Draft genome sequence of rust myrtle Austropuccinia psidii MF-1, a brazilian biotype.</title>
        <authorList>
            <person name="Quecine M.C."/>
            <person name="Pachon D.M.R."/>
            <person name="Bonatelli M.L."/>
            <person name="Correr F.H."/>
            <person name="Franceschini L.M."/>
            <person name="Leite T.F."/>
            <person name="Margarido G.R.A."/>
            <person name="Almeida C.A."/>
            <person name="Ferrarezi J.A."/>
            <person name="Labate C.A."/>
        </authorList>
    </citation>
    <scope>NUCLEOTIDE SEQUENCE</scope>
    <source>
        <strain evidence="2">MF-1</strain>
    </source>
</reference>
<comment type="caution">
    <text evidence="2">The sequence shown here is derived from an EMBL/GenBank/DDBJ whole genome shotgun (WGS) entry which is preliminary data.</text>
</comment>
<keyword evidence="3" id="KW-1185">Reference proteome</keyword>
<dbReference type="AlphaFoldDB" id="A0A9Q3PEU9"/>
<protein>
    <submittedName>
        <fullName evidence="2">Uncharacterized protein</fullName>
    </submittedName>
</protein>
<organism evidence="2 3">
    <name type="scientific">Austropuccinia psidii MF-1</name>
    <dbReference type="NCBI Taxonomy" id="1389203"/>
    <lineage>
        <taxon>Eukaryota</taxon>
        <taxon>Fungi</taxon>
        <taxon>Dikarya</taxon>
        <taxon>Basidiomycota</taxon>
        <taxon>Pucciniomycotina</taxon>
        <taxon>Pucciniomycetes</taxon>
        <taxon>Pucciniales</taxon>
        <taxon>Sphaerophragmiaceae</taxon>
        <taxon>Austropuccinia</taxon>
    </lineage>
</organism>
<evidence type="ECO:0000256" key="1">
    <source>
        <dbReference type="SAM" id="MobiDB-lite"/>
    </source>
</evidence>